<organism evidence="9 10">
    <name type="scientific">Punica granatum</name>
    <name type="common">Pomegranate</name>
    <dbReference type="NCBI Taxonomy" id="22663"/>
    <lineage>
        <taxon>Eukaryota</taxon>
        <taxon>Viridiplantae</taxon>
        <taxon>Streptophyta</taxon>
        <taxon>Embryophyta</taxon>
        <taxon>Tracheophyta</taxon>
        <taxon>Spermatophyta</taxon>
        <taxon>Magnoliopsida</taxon>
        <taxon>eudicotyledons</taxon>
        <taxon>Gunneridae</taxon>
        <taxon>Pentapetalae</taxon>
        <taxon>rosids</taxon>
        <taxon>malvids</taxon>
        <taxon>Myrtales</taxon>
        <taxon>Lythraceae</taxon>
        <taxon>Punica</taxon>
    </lineage>
</organism>
<dbReference type="GO" id="GO:0006952">
    <property type="term" value="P:defense response"/>
    <property type="evidence" value="ECO:0007669"/>
    <property type="project" value="UniProtKB-KW"/>
</dbReference>
<evidence type="ECO:0000256" key="3">
    <source>
        <dbReference type="ARBA" id="ARBA00022490"/>
    </source>
</evidence>
<accession>A0A6P8BMW1</accession>
<dbReference type="OrthoDB" id="426718at2759"/>
<dbReference type="AlphaFoldDB" id="A0A6P8BMW1"/>
<dbReference type="Gene3D" id="3.40.50.1820">
    <property type="entry name" value="alpha/beta hydrolase"/>
    <property type="match status" value="1"/>
</dbReference>
<comment type="subcellular location">
    <subcellularLocation>
        <location evidence="2">Cytoplasm</location>
    </subcellularLocation>
    <subcellularLocation>
        <location evidence="1">Nucleus</location>
    </subcellularLocation>
</comment>
<dbReference type="InterPro" id="IPR002921">
    <property type="entry name" value="Fungal_lipase-type"/>
</dbReference>
<evidence type="ECO:0000313" key="10">
    <source>
        <dbReference type="RefSeq" id="XP_031371599.1"/>
    </source>
</evidence>
<dbReference type="SUPFAM" id="SSF53474">
    <property type="entry name" value="alpha/beta-Hydrolases"/>
    <property type="match status" value="1"/>
</dbReference>
<dbReference type="PANTHER" id="PTHR47090">
    <property type="entry name" value="PROTEIN EDS1-RELATED"/>
    <property type="match status" value="1"/>
</dbReference>
<keyword evidence="6" id="KW-0539">Nucleus</keyword>
<dbReference type="InterPro" id="IPR041266">
    <property type="entry name" value="EDS1_EP"/>
</dbReference>
<dbReference type="InterPro" id="IPR044214">
    <property type="entry name" value="EDS1-like"/>
</dbReference>
<name>A0A6P8BMW1_PUNGR</name>
<dbReference type="GO" id="GO:0005737">
    <property type="term" value="C:cytoplasm"/>
    <property type="evidence" value="ECO:0007669"/>
    <property type="project" value="UniProtKB-SubCell"/>
</dbReference>
<keyword evidence="9" id="KW-1185">Reference proteome</keyword>
<sequence length="632" mass="73055">MQCFTKENLGRDLKNMGEERQENNLEVRAKIIKKAFHYAMKAHKNPEKPFVIRKRCLSSNVIFAFPGTWSTADWIPTETSTRHFGQAKVNLEVFPSLRSIGNDEAASVHDAFLRRFLLIVEKPKFQNEVEKALKRKKQIIFAGHSGGGPVAIYATVWLFEYLRSKKIQASSPFCLTFGSPLMADHIFGHAVRREKWSDCFIHFITRYDIIPRIMLAPPSYTEQILPEILPFFSKNSQNSTQTSLENDEFVTVVFENVMRNASSVASQAACKLMGSTNYLVDTISSFVELSPYRPFGTYVFCYGNKKVLTVRNPDAVLQLLIYSSQLSSRDEGSEVAQMSLSEHLAYKTKLDEIAGNQEIYCLDKFRELPLNSEECADSEAQTINTALNELGLSVRARLCLRAAREAENHKIANQKKIDTNRDNMEKAMTVLEGYRTSCETRRVGYYDSFKLQKYQEDFMANIKRLELAGMWDEIIEMLKRYELPDGFEGEDSWVELGTKYRRLVEPFDIANYYRNSLNADTQLYMKPGSRPKRYWYTQRWREHKENIPRGSSGESTFWADVEQLRIEMIANKTPFNSEKEKVLELEENLKAWYDATLVKKDVFLPETTLVKWWKTLPEQHRASSCIKELISS</sequence>
<dbReference type="GeneID" id="116187138"/>
<keyword evidence="5" id="KW-0611">Plant defense</keyword>
<feature type="domain" description="Fungal lipase-type" evidence="7">
    <location>
        <begin position="92"/>
        <end position="215"/>
    </location>
</feature>
<evidence type="ECO:0000256" key="1">
    <source>
        <dbReference type="ARBA" id="ARBA00004123"/>
    </source>
</evidence>
<dbReference type="InterPro" id="IPR029058">
    <property type="entry name" value="AB_hydrolase_fold"/>
</dbReference>
<dbReference type="GO" id="GO:0016787">
    <property type="term" value="F:hydrolase activity"/>
    <property type="evidence" value="ECO:0007669"/>
    <property type="project" value="UniProtKB-KW"/>
</dbReference>
<dbReference type="GO" id="GO:0005634">
    <property type="term" value="C:nucleus"/>
    <property type="evidence" value="ECO:0007669"/>
    <property type="project" value="UniProtKB-SubCell"/>
</dbReference>
<evidence type="ECO:0000256" key="6">
    <source>
        <dbReference type="ARBA" id="ARBA00023242"/>
    </source>
</evidence>
<evidence type="ECO:0000256" key="2">
    <source>
        <dbReference type="ARBA" id="ARBA00004496"/>
    </source>
</evidence>
<proteinExistence type="predicted"/>
<dbReference type="GO" id="GO:0006629">
    <property type="term" value="P:lipid metabolic process"/>
    <property type="evidence" value="ECO:0007669"/>
    <property type="project" value="InterPro"/>
</dbReference>
<dbReference type="Proteomes" id="UP000515151">
    <property type="component" value="Chromosome 8"/>
</dbReference>
<dbReference type="RefSeq" id="XP_031371599.1">
    <property type="nucleotide sequence ID" value="XM_031515739.1"/>
</dbReference>
<evidence type="ECO:0000313" key="9">
    <source>
        <dbReference type="Proteomes" id="UP000515151"/>
    </source>
</evidence>
<dbReference type="Pfam" id="PF01764">
    <property type="entry name" value="Lipase_3"/>
    <property type="match status" value="1"/>
</dbReference>
<evidence type="ECO:0000256" key="5">
    <source>
        <dbReference type="ARBA" id="ARBA00022821"/>
    </source>
</evidence>
<keyword evidence="3" id="KW-0963">Cytoplasm</keyword>
<reference evidence="10" key="2">
    <citation type="submission" date="2025-08" db="UniProtKB">
        <authorList>
            <consortium name="RefSeq"/>
        </authorList>
    </citation>
    <scope>IDENTIFICATION</scope>
    <source>
        <tissue evidence="10">Leaf</tissue>
    </source>
</reference>
<protein>
    <submittedName>
        <fullName evidence="10">Protein EDS1B-like isoform X1</fullName>
    </submittedName>
</protein>
<keyword evidence="4" id="KW-0378">Hydrolase</keyword>
<gene>
    <name evidence="10" type="primary">LOC116187138</name>
</gene>
<dbReference type="Pfam" id="PF18117">
    <property type="entry name" value="EDS1_EP"/>
    <property type="match status" value="1"/>
</dbReference>
<dbReference type="PANTHER" id="PTHR47090:SF2">
    <property type="entry name" value="PROTEIN EDS1-RELATED"/>
    <property type="match status" value="1"/>
</dbReference>
<feature type="domain" description="EDS1 EP" evidence="8">
    <location>
        <begin position="431"/>
        <end position="627"/>
    </location>
</feature>
<evidence type="ECO:0000259" key="7">
    <source>
        <dbReference type="Pfam" id="PF01764"/>
    </source>
</evidence>
<evidence type="ECO:0000259" key="8">
    <source>
        <dbReference type="Pfam" id="PF18117"/>
    </source>
</evidence>
<reference evidence="9" key="1">
    <citation type="journal article" date="2020" name="Plant Biotechnol. J.">
        <title>The pomegranate (Punica granatum L.) draft genome dissects genetic divergence between soft- and hard-seeded cultivars.</title>
        <authorList>
            <person name="Luo X."/>
            <person name="Li H."/>
            <person name="Wu Z."/>
            <person name="Yao W."/>
            <person name="Zhao P."/>
            <person name="Cao D."/>
            <person name="Yu H."/>
            <person name="Li K."/>
            <person name="Poudel K."/>
            <person name="Zhao D."/>
            <person name="Zhang F."/>
            <person name="Xia X."/>
            <person name="Chen L."/>
            <person name="Wang Q."/>
            <person name="Jing D."/>
            <person name="Cao S."/>
        </authorList>
    </citation>
    <scope>NUCLEOTIDE SEQUENCE [LARGE SCALE GENOMIC DNA]</scope>
    <source>
        <strain evidence="9">cv. Tunisia</strain>
    </source>
</reference>
<evidence type="ECO:0000256" key="4">
    <source>
        <dbReference type="ARBA" id="ARBA00022801"/>
    </source>
</evidence>